<evidence type="ECO:0000256" key="3">
    <source>
        <dbReference type="ARBA" id="ARBA00023015"/>
    </source>
</evidence>
<dbReference type="EMBL" id="OV725080">
    <property type="protein sequence ID" value="CAH1398921.1"/>
    <property type="molecule type" value="Genomic_DNA"/>
</dbReference>
<evidence type="ECO:0000256" key="4">
    <source>
        <dbReference type="ARBA" id="ARBA00023125"/>
    </source>
</evidence>
<evidence type="ECO:0000259" key="8">
    <source>
        <dbReference type="PROSITE" id="PS51148"/>
    </source>
</evidence>
<dbReference type="InterPro" id="IPR003652">
    <property type="entry name" value="Ataxin_AXH_dom"/>
</dbReference>
<keyword evidence="3" id="KW-0805">Transcription regulation</keyword>
<evidence type="ECO:0000256" key="2">
    <source>
        <dbReference type="ARBA" id="ARBA00022491"/>
    </source>
</evidence>
<dbReference type="Pfam" id="PF08517">
    <property type="entry name" value="AXH"/>
    <property type="match status" value="1"/>
</dbReference>
<dbReference type="GO" id="GO:0003677">
    <property type="term" value="F:DNA binding"/>
    <property type="evidence" value="ECO:0007669"/>
    <property type="project" value="UniProtKB-KW"/>
</dbReference>
<keyword evidence="10" id="KW-1185">Reference proteome</keyword>
<evidence type="ECO:0000256" key="5">
    <source>
        <dbReference type="ARBA" id="ARBA00023163"/>
    </source>
</evidence>
<reference evidence="9" key="1">
    <citation type="submission" date="2022-01" db="EMBL/GenBank/DDBJ databases">
        <authorList>
            <person name="King R."/>
        </authorList>
    </citation>
    <scope>NUCLEOTIDE SEQUENCE</scope>
</reference>
<sequence length="108" mass="11777">MGMLGTVQTGHDIPMGGVRGSGHKVEVESSVDHPYFVYGQGWASCRPEQTMVTYGLKCHLLQVGDVCISLSPRPPGSDRKRRWSAPDQLPDPEQPADLHKPRTQAASP</sequence>
<dbReference type="SMART" id="SM00536">
    <property type="entry name" value="AXH"/>
    <property type="match status" value="1"/>
</dbReference>
<feature type="region of interest" description="Disordered" evidence="7">
    <location>
        <begin position="70"/>
        <end position="108"/>
    </location>
</feature>
<dbReference type="Proteomes" id="UP001152798">
    <property type="component" value="Chromosome 4"/>
</dbReference>
<feature type="region of interest" description="Disordered" evidence="7">
    <location>
        <begin position="1"/>
        <end position="21"/>
    </location>
</feature>
<name>A0A9P0MQ65_NEZVI</name>
<evidence type="ECO:0000313" key="10">
    <source>
        <dbReference type="Proteomes" id="UP001152798"/>
    </source>
</evidence>
<organism evidence="9 10">
    <name type="scientific">Nezara viridula</name>
    <name type="common">Southern green stink bug</name>
    <name type="synonym">Cimex viridulus</name>
    <dbReference type="NCBI Taxonomy" id="85310"/>
    <lineage>
        <taxon>Eukaryota</taxon>
        <taxon>Metazoa</taxon>
        <taxon>Ecdysozoa</taxon>
        <taxon>Arthropoda</taxon>
        <taxon>Hexapoda</taxon>
        <taxon>Insecta</taxon>
        <taxon>Pterygota</taxon>
        <taxon>Neoptera</taxon>
        <taxon>Paraneoptera</taxon>
        <taxon>Hemiptera</taxon>
        <taxon>Heteroptera</taxon>
        <taxon>Panheteroptera</taxon>
        <taxon>Pentatomomorpha</taxon>
        <taxon>Pentatomoidea</taxon>
        <taxon>Pentatomidae</taxon>
        <taxon>Pentatominae</taxon>
        <taxon>Nezara</taxon>
    </lineage>
</organism>
<dbReference type="GO" id="GO:0005634">
    <property type="term" value="C:nucleus"/>
    <property type="evidence" value="ECO:0007669"/>
    <property type="project" value="UniProtKB-SubCell"/>
</dbReference>
<dbReference type="OrthoDB" id="10000452at2759"/>
<dbReference type="PANTHER" id="PTHR13392">
    <property type="entry name" value="ATAXIN 1"/>
    <property type="match status" value="1"/>
</dbReference>
<dbReference type="GO" id="GO:0003723">
    <property type="term" value="F:RNA binding"/>
    <property type="evidence" value="ECO:0007669"/>
    <property type="project" value="InterPro"/>
</dbReference>
<evidence type="ECO:0000256" key="7">
    <source>
        <dbReference type="SAM" id="MobiDB-lite"/>
    </source>
</evidence>
<dbReference type="PROSITE" id="PS51148">
    <property type="entry name" value="AXH"/>
    <property type="match status" value="1"/>
</dbReference>
<protein>
    <recommendedName>
        <fullName evidence="8">AXH domain-containing protein</fullName>
    </recommendedName>
</protein>
<keyword evidence="2" id="KW-0678">Repressor</keyword>
<dbReference type="AlphaFoldDB" id="A0A9P0MQ65"/>
<proteinExistence type="predicted"/>
<dbReference type="GO" id="GO:0006355">
    <property type="term" value="P:regulation of DNA-templated transcription"/>
    <property type="evidence" value="ECO:0007669"/>
    <property type="project" value="InterPro"/>
</dbReference>
<keyword evidence="5" id="KW-0804">Transcription</keyword>
<keyword evidence="6" id="KW-0539">Nucleus</keyword>
<keyword evidence="4" id="KW-0238">DNA-binding</keyword>
<feature type="domain" description="AXH" evidence="8">
    <location>
        <begin position="1"/>
        <end position="78"/>
    </location>
</feature>
<gene>
    <name evidence="9" type="ORF">NEZAVI_LOCUS8479</name>
</gene>
<dbReference type="PANTHER" id="PTHR13392:SF13">
    <property type="entry name" value="AXH DOMAIN-CONTAINING PROTEIN"/>
    <property type="match status" value="1"/>
</dbReference>
<evidence type="ECO:0000313" key="9">
    <source>
        <dbReference type="EMBL" id="CAH1398921.1"/>
    </source>
</evidence>
<evidence type="ECO:0000256" key="1">
    <source>
        <dbReference type="ARBA" id="ARBA00004123"/>
    </source>
</evidence>
<dbReference type="InterPro" id="IPR043404">
    <property type="entry name" value="ATAXIN1-like"/>
</dbReference>
<evidence type="ECO:0000256" key="6">
    <source>
        <dbReference type="ARBA" id="ARBA00023242"/>
    </source>
</evidence>
<dbReference type="SUPFAM" id="SSF102031">
    <property type="entry name" value="AXH domain"/>
    <property type="match status" value="1"/>
</dbReference>
<accession>A0A9P0MQ65</accession>
<dbReference type="InterPro" id="IPR036096">
    <property type="entry name" value="Ataxin_AXH_dom_sf"/>
</dbReference>
<comment type="subcellular location">
    <subcellularLocation>
        <location evidence="1">Nucleus</location>
    </subcellularLocation>
</comment>